<proteinExistence type="predicted"/>
<dbReference type="OrthoDB" id="9785673at2"/>
<dbReference type="GO" id="GO:0032259">
    <property type="term" value="P:methylation"/>
    <property type="evidence" value="ECO:0007669"/>
    <property type="project" value="UniProtKB-KW"/>
</dbReference>
<dbReference type="Proteomes" id="UP000239772">
    <property type="component" value="Unassembled WGS sequence"/>
</dbReference>
<dbReference type="SUPFAM" id="SSF75217">
    <property type="entry name" value="alpha/beta knot"/>
    <property type="match status" value="1"/>
</dbReference>
<evidence type="ECO:0000259" key="4">
    <source>
        <dbReference type="SMART" id="SM00967"/>
    </source>
</evidence>
<keyword evidence="1 5" id="KW-0489">Methyltransferase</keyword>
<organism evidence="5 6">
    <name type="scientific">Alsobacter soli</name>
    <dbReference type="NCBI Taxonomy" id="2109933"/>
    <lineage>
        <taxon>Bacteria</taxon>
        <taxon>Pseudomonadati</taxon>
        <taxon>Pseudomonadota</taxon>
        <taxon>Alphaproteobacteria</taxon>
        <taxon>Hyphomicrobiales</taxon>
        <taxon>Alsobacteraceae</taxon>
        <taxon>Alsobacter</taxon>
    </lineage>
</organism>
<evidence type="ECO:0000313" key="6">
    <source>
        <dbReference type="Proteomes" id="UP000239772"/>
    </source>
</evidence>
<protein>
    <submittedName>
        <fullName evidence="5">23S rRNA (Guanosine(2251)-2'-O)-methyltransferase RlmB</fullName>
    </submittedName>
</protein>
<sequence>MAKQGQGGRSGRGEAPRKGGWDPRQADREPRRRDAEAESRDGRPPRPEARRDGGRKTAEHGRKPDREPAPHGRLRLYGFHSVAEALGNPNRKVHALYATENAAQRLAAIVPNPKVALTLVRPEQIDRMVGEDAVHQGVAADVEPFPALDLHDLPDDALVLVLDQVTDPHNVGAILRSAAAFGAAALVMTERHSPDAAGVLAKTASGGLEHVPIITVGNLAQALAVLGDRGFWRIGLDSEGPDILEKSVASRPVALVLGAEGKGLRRLTRERCDVLARLDMPGAIKSLNVSNAAAVALYALRQALDAKT</sequence>
<dbReference type="InterPro" id="IPR029028">
    <property type="entry name" value="Alpha/beta_knot_MTases"/>
</dbReference>
<dbReference type="EMBL" id="PVZS01000014">
    <property type="protein sequence ID" value="PSC04423.1"/>
    <property type="molecule type" value="Genomic_DNA"/>
</dbReference>
<dbReference type="GO" id="GO:0008173">
    <property type="term" value="F:RNA methyltransferase activity"/>
    <property type="evidence" value="ECO:0007669"/>
    <property type="project" value="InterPro"/>
</dbReference>
<dbReference type="GO" id="GO:0006396">
    <property type="term" value="P:RNA processing"/>
    <property type="evidence" value="ECO:0007669"/>
    <property type="project" value="InterPro"/>
</dbReference>
<keyword evidence="2 5" id="KW-0808">Transferase</keyword>
<dbReference type="CDD" id="cd18103">
    <property type="entry name" value="SpoU-like_RlmB"/>
    <property type="match status" value="1"/>
</dbReference>
<dbReference type="PANTHER" id="PTHR46429:SF1">
    <property type="entry name" value="23S RRNA (GUANOSINE-2'-O-)-METHYLTRANSFERASE RLMB"/>
    <property type="match status" value="1"/>
</dbReference>
<dbReference type="InterPro" id="IPR029026">
    <property type="entry name" value="tRNA_m1G_MTases_N"/>
</dbReference>
<gene>
    <name evidence="5" type="ORF">SLNSH_14485</name>
</gene>
<feature type="compositionally biased region" description="Gly residues" evidence="3">
    <location>
        <begin position="1"/>
        <end position="10"/>
    </location>
</feature>
<evidence type="ECO:0000256" key="1">
    <source>
        <dbReference type="ARBA" id="ARBA00022603"/>
    </source>
</evidence>
<feature type="domain" description="RNA 2-O ribose methyltransferase substrate binding" evidence="4">
    <location>
        <begin position="75"/>
        <end position="148"/>
    </location>
</feature>
<reference evidence="6" key="1">
    <citation type="submission" date="2018-03" db="EMBL/GenBank/DDBJ databases">
        <authorList>
            <person name="Sun L."/>
            <person name="Liu H."/>
            <person name="Chen W."/>
            <person name="Huang K."/>
            <person name="Liu W."/>
            <person name="Gao X."/>
        </authorList>
    </citation>
    <scope>NUCLEOTIDE SEQUENCE [LARGE SCALE GENOMIC DNA]</scope>
    <source>
        <strain evidence="6">SH9</strain>
    </source>
</reference>
<dbReference type="AlphaFoldDB" id="A0A2T1HS03"/>
<evidence type="ECO:0000313" key="5">
    <source>
        <dbReference type="EMBL" id="PSC04423.1"/>
    </source>
</evidence>
<dbReference type="RefSeq" id="WP_106337719.1">
    <property type="nucleotide sequence ID" value="NZ_PVZS01000014.1"/>
</dbReference>
<dbReference type="InterPro" id="IPR029064">
    <property type="entry name" value="Ribosomal_eL30-like_sf"/>
</dbReference>
<dbReference type="Pfam" id="PF00588">
    <property type="entry name" value="SpoU_methylase"/>
    <property type="match status" value="1"/>
</dbReference>
<dbReference type="PANTHER" id="PTHR46429">
    <property type="entry name" value="23S RRNA (GUANOSINE-2'-O-)-METHYLTRANSFERASE RLMB"/>
    <property type="match status" value="1"/>
</dbReference>
<dbReference type="InterPro" id="IPR013123">
    <property type="entry name" value="SpoU_subst-bd"/>
</dbReference>
<keyword evidence="6" id="KW-1185">Reference proteome</keyword>
<feature type="region of interest" description="Disordered" evidence="3">
    <location>
        <begin position="1"/>
        <end position="73"/>
    </location>
</feature>
<comment type="caution">
    <text evidence="5">The sequence shown here is derived from an EMBL/GenBank/DDBJ whole genome shotgun (WGS) entry which is preliminary data.</text>
</comment>
<dbReference type="InterPro" id="IPR004441">
    <property type="entry name" value="rRNA_MeTrfase_TrmH"/>
</dbReference>
<dbReference type="GO" id="GO:0003723">
    <property type="term" value="F:RNA binding"/>
    <property type="evidence" value="ECO:0007669"/>
    <property type="project" value="InterPro"/>
</dbReference>
<evidence type="ECO:0000256" key="3">
    <source>
        <dbReference type="SAM" id="MobiDB-lite"/>
    </source>
</evidence>
<dbReference type="Pfam" id="PF08032">
    <property type="entry name" value="SpoU_sub_bind"/>
    <property type="match status" value="1"/>
</dbReference>
<dbReference type="SMART" id="SM00967">
    <property type="entry name" value="SpoU_sub_bind"/>
    <property type="match status" value="1"/>
</dbReference>
<name>A0A2T1HS03_9HYPH</name>
<accession>A0A2T1HS03</accession>
<evidence type="ECO:0000256" key="2">
    <source>
        <dbReference type="ARBA" id="ARBA00022679"/>
    </source>
</evidence>
<dbReference type="Gene3D" id="3.40.1280.10">
    <property type="match status" value="1"/>
</dbReference>
<feature type="compositionally biased region" description="Basic and acidic residues" evidence="3">
    <location>
        <begin position="11"/>
        <end position="70"/>
    </location>
</feature>
<dbReference type="GO" id="GO:0005829">
    <property type="term" value="C:cytosol"/>
    <property type="evidence" value="ECO:0007669"/>
    <property type="project" value="TreeGrafter"/>
</dbReference>
<dbReference type="SUPFAM" id="SSF55315">
    <property type="entry name" value="L30e-like"/>
    <property type="match status" value="1"/>
</dbReference>
<dbReference type="InterPro" id="IPR001537">
    <property type="entry name" value="SpoU_MeTrfase"/>
</dbReference>
<dbReference type="Gene3D" id="3.30.1330.30">
    <property type="match status" value="1"/>
</dbReference>
<dbReference type="NCBIfam" id="TIGR00186">
    <property type="entry name" value="rRNA_methyl_3"/>
    <property type="match status" value="1"/>
</dbReference>